<organism evidence="3 4">
    <name type="scientific">Sinanodonta woodiana</name>
    <name type="common">Chinese pond mussel</name>
    <name type="synonym">Anodonta woodiana</name>
    <dbReference type="NCBI Taxonomy" id="1069815"/>
    <lineage>
        <taxon>Eukaryota</taxon>
        <taxon>Metazoa</taxon>
        <taxon>Spiralia</taxon>
        <taxon>Lophotrochozoa</taxon>
        <taxon>Mollusca</taxon>
        <taxon>Bivalvia</taxon>
        <taxon>Autobranchia</taxon>
        <taxon>Heteroconchia</taxon>
        <taxon>Palaeoheterodonta</taxon>
        <taxon>Unionida</taxon>
        <taxon>Unionoidea</taxon>
        <taxon>Unionidae</taxon>
        <taxon>Unioninae</taxon>
        <taxon>Sinanodonta</taxon>
    </lineage>
</organism>
<feature type="compositionally biased region" description="Basic and acidic residues" evidence="2">
    <location>
        <begin position="33"/>
        <end position="49"/>
    </location>
</feature>
<name>A0ABD3W1T3_SINWO</name>
<evidence type="ECO:0000256" key="1">
    <source>
        <dbReference type="ARBA" id="ARBA00008839"/>
    </source>
</evidence>
<dbReference type="AlphaFoldDB" id="A0ABD3W1T3"/>
<feature type="compositionally biased region" description="Basic and acidic residues" evidence="2">
    <location>
        <begin position="66"/>
        <end position="89"/>
    </location>
</feature>
<feature type="region of interest" description="Disordered" evidence="2">
    <location>
        <begin position="970"/>
        <end position="1010"/>
    </location>
</feature>
<sequence>MTTMERPKSEFSSAYKMTTCIVDKKGLRVRRRSMEQKQMRRELANKNRNIDTLSPLEEDDVSVNKSYKEKTPVKRDEKTGQNGRKIDNRKMQMLKWKEERMKAKKLEIAKKKPVFKISGSLEREELAFSKPTNSKHASKTSEKTRVFMPATAVQEKKKGNGIKPLEKSNVSMHVTAVPEKKRGKEAKPLEKTKVLIPVTTVREKKKIDETKDAVSKTTRNQGSGAMPPPNKAHPTRAVSDYFIILLNKPIATFTSSASRGKEKETYPARTTRQSAAKKDTAKSMPEVCEDKVTTTRGGGEISFAPEDFAFTAPSSITSYIFQPLSPASAAQFLYPTQDSCVSFYDSAPGRKSQTETCMQQLEKQSSSGRVTRSMRLTSVEETSNYDSDPCERNHSNKELDKKNRRVSRSSKNVGHIEGEESIQMDHVKERKTVIFKTPEKKTSDFDEKRETETINISHKKESVSETKERDCVATDMIDDLPSVSSVERVELSQVTKQEHKNTLLKTESQKRVTRRSVAVMEAEFASKKSSHKRRKTHLQNVSKSPEEWVELLRQSPMVEMTRRTPRRNVIVPPLNFDDIDLDESLTITAEVPESDGMTIFTAPQSLEPVECVLTQSMEPESTVTSTNVDTQNSLIAGSLDGEHDVKYFRNLLVHHTERLTQLCDKWTEPMESTQGLDEDVKGQIRTVVGQAQLLMRQRFKQFTGLVDNCEFGLGEKETTCMDLQGFWDMIYFQVEDVDIKFEELSTLQKNNWVIKSDKPVEKVPKKKPAQVSNPKPKTNAKSKFAAFRAQIKKQIQSDDLTFPVATVPSSDAAINVFDAGFFKVISPVRTPKPHCEAGTPKSKLSEKYSVLPQSQEYLTPALLRQTPLRKSYLPAVPSPLLQDTTPQRQSKGRSSIRKATKLKSLRTRRSVTFMDDTSKQDQKNNSLVCELKNGSDPFLRYLQPTKCNKVELNVNDDSFSKYLKPSNIMDTSLPFSSPEEEKSPVKRKISPSQEASSAKKSRLSSVHKSSLKTIPSAAKLRTRRSVRFSLSADEEDKSLFKLPTTPYLTHRSVHIIIINSCTVAPLLNVPPEQRPPYLKKKSSRVPDSLEKSCDNTL</sequence>
<gene>
    <name evidence="3" type="ORF">ACJMK2_040680</name>
</gene>
<dbReference type="PANTHER" id="PTHR12353">
    <property type="entry name" value="DISKS LARGE-ASSOCIATED PROTEIN DAP SAP90/PSD-95-ASSOCIATED PROTEIN"/>
    <property type="match status" value="1"/>
</dbReference>
<feature type="region of interest" description="Disordered" evidence="2">
    <location>
        <begin position="379"/>
        <end position="417"/>
    </location>
</feature>
<dbReference type="Pfam" id="PF03359">
    <property type="entry name" value="GKAP"/>
    <property type="match status" value="1"/>
</dbReference>
<evidence type="ECO:0000313" key="3">
    <source>
        <dbReference type="EMBL" id="KAL3867834.1"/>
    </source>
</evidence>
<proteinExistence type="inferred from homology"/>
<feature type="compositionally biased region" description="Basic and acidic residues" evidence="2">
    <location>
        <begin position="1087"/>
        <end position="1097"/>
    </location>
</feature>
<evidence type="ECO:0000256" key="2">
    <source>
        <dbReference type="SAM" id="MobiDB-lite"/>
    </source>
</evidence>
<feature type="compositionally biased region" description="Polar residues" evidence="2">
    <location>
        <begin position="990"/>
        <end position="1010"/>
    </location>
</feature>
<protein>
    <recommendedName>
        <fullName evidence="5">Disks large-associated protein 5</fullName>
    </recommendedName>
</protein>
<feature type="region of interest" description="Disordered" evidence="2">
    <location>
        <begin position="206"/>
        <end position="234"/>
    </location>
</feature>
<evidence type="ECO:0000313" key="4">
    <source>
        <dbReference type="Proteomes" id="UP001634394"/>
    </source>
</evidence>
<comment type="caution">
    <text evidence="3">The sequence shown here is derived from an EMBL/GenBank/DDBJ whole genome shotgun (WGS) entry which is preliminary data.</text>
</comment>
<reference evidence="3 4" key="1">
    <citation type="submission" date="2024-11" db="EMBL/GenBank/DDBJ databases">
        <title>Chromosome-level genome assembly of the freshwater bivalve Anodonta woodiana.</title>
        <authorList>
            <person name="Chen X."/>
        </authorList>
    </citation>
    <scope>NUCLEOTIDE SEQUENCE [LARGE SCALE GENOMIC DNA]</scope>
    <source>
        <strain evidence="3">MN2024</strain>
        <tissue evidence="3">Gills</tissue>
    </source>
</reference>
<feature type="region of interest" description="Disordered" evidence="2">
    <location>
        <begin position="33"/>
        <end position="89"/>
    </location>
</feature>
<dbReference type="PANTHER" id="PTHR12353:SF1">
    <property type="entry name" value="DISKS LARGE-ASSOCIATED PROTEIN 5"/>
    <property type="match status" value="1"/>
</dbReference>
<comment type="similarity">
    <text evidence="1">Belongs to the SAPAP family.</text>
</comment>
<feature type="region of interest" description="Disordered" evidence="2">
    <location>
        <begin position="875"/>
        <end position="898"/>
    </location>
</feature>
<feature type="region of interest" description="Disordered" evidence="2">
    <location>
        <begin position="1072"/>
        <end position="1097"/>
    </location>
</feature>
<accession>A0ABD3W1T3</accession>
<evidence type="ECO:0008006" key="5">
    <source>
        <dbReference type="Google" id="ProtNLM"/>
    </source>
</evidence>
<dbReference type="InterPro" id="IPR005026">
    <property type="entry name" value="SAPAP"/>
</dbReference>
<keyword evidence="4" id="KW-1185">Reference proteome</keyword>
<feature type="region of interest" description="Disordered" evidence="2">
    <location>
        <begin position="256"/>
        <end position="286"/>
    </location>
</feature>
<feature type="compositionally biased region" description="Basic and acidic residues" evidence="2">
    <location>
        <begin position="389"/>
        <end position="401"/>
    </location>
</feature>
<dbReference type="Proteomes" id="UP001634394">
    <property type="component" value="Unassembled WGS sequence"/>
</dbReference>
<dbReference type="EMBL" id="JBJQND010000008">
    <property type="protein sequence ID" value="KAL3867834.1"/>
    <property type="molecule type" value="Genomic_DNA"/>
</dbReference>